<organism evidence="9">
    <name type="scientific">Echinostoma caproni</name>
    <dbReference type="NCBI Taxonomy" id="27848"/>
    <lineage>
        <taxon>Eukaryota</taxon>
        <taxon>Metazoa</taxon>
        <taxon>Spiralia</taxon>
        <taxon>Lophotrochozoa</taxon>
        <taxon>Platyhelminthes</taxon>
        <taxon>Trematoda</taxon>
        <taxon>Digenea</taxon>
        <taxon>Plagiorchiida</taxon>
        <taxon>Echinostomata</taxon>
        <taxon>Echinostomatoidea</taxon>
        <taxon>Echinostomatidae</taxon>
        <taxon>Echinostoma</taxon>
    </lineage>
</organism>
<dbReference type="EMBL" id="UZAN01053417">
    <property type="protein sequence ID" value="VDP89970.1"/>
    <property type="molecule type" value="Genomic_DNA"/>
</dbReference>
<dbReference type="AlphaFoldDB" id="A0A183B0G3"/>
<protein>
    <recommendedName>
        <fullName evidence="4">Small ribosomal subunit protein bS16m</fullName>
    </recommendedName>
    <alternativeName>
        <fullName evidence="5">28S ribosomal protein S16, mitochondrial</fullName>
    </alternativeName>
</protein>
<keyword evidence="3" id="KW-0687">Ribonucleoprotein</keyword>
<evidence type="ECO:0000256" key="6">
    <source>
        <dbReference type="SAM" id="MobiDB-lite"/>
    </source>
</evidence>
<dbReference type="InterPro" id="IPR000307">
    <property type="entry name" value="Ribosomal_bS16"/>
</dbReference>
<dbReference type="WBParaSite" id="ECPE_0001273401-mRNA-1">
    <property type="protein sequence ID" value="ECPE_0001273401-mRNA-1"/>
    <property type="gene ID" value="ECPE_0001273401"/>
</dbReference>
<dbReference type="SUPFAM" id="SSF54565">
    <property type="entry name" value="Ribosomal protein S16"/>
    <property type="match status" value="1"/>
</dbReference>
<feature type="region of interest" description="Disordered" evidence="6">
    <location>
        <begin position="111"/>
        <end position="156"/>
    </location>
</feature>
<dbReference type="InterPro" id="IPR023803">
    <property type="entry name" value="Ribosomal_bS16_dom_sf"/>
</dbReference>
<dbReference type="OrthoDB" id="407221at2759"/>
<proteinExistence type="inferred from homology"/>
<dbReference type="Gene3D" id="3.30.1320.10">
    <property type="match status" value="1"/>
</dbReference>
<sequence>MPGRSMGRGQTESNLLVLQVGDSTRVSVSVKSNLAEAKQQGIEQVGSWDPFPNKIYGEQLVALNLDRISYWLARGAEPSTRVAELLGIAGVLPVHPRSYLVAHRARSATAAYTEEQKATIAPAPTTEDAETEQNTGDQPPEPNPISRPDSVWRRGREPPWWWFTGLT</sequence>
<keyword evidence="8" id="KW-1185">Reference proteome</keyword>
<gene>
    <name evidence="7" type="ORF">ECPE_LOCUS12698</name>
</gene>
<evidence type="ECO:0000256" key="3">
    <source>
        <dbReference type="ARBA" id="ARBA00023274"/>
    </source>
</evidence>
<dbReference type="GO" id="GO:0003735">
    <property type="term" value="F:structural constituent of ribosome"/>
    <property type="evidence" value="ECO:0007669"/>
    <property type="project" value="InterPro"/>
</dbReference>
<dbReference type="Pfam" id="PF00886">
    <property type="entry name" value="Ribosomal_S16"/>
    <property type="match status" value="1"/>
</dbReference>
<dbReference type="Proteomes" id="UP000272942">
    <property type="component" value="Unassembled WGS sequence"/>
</dbReference>
<accession>A0A183B0G3</accession>
<evidence type="ECO:0000313" key="7">
    <source>
        <dbReference type="EMBL" id="VDP89970.1"/>
    </source>
</evidence>
<evidence type="ECO:0000313" key="9">
    <source>
        <dbReference type="WBParaSite" id="ECPE_0001273401-mRNA-1"/>
    </source>
</evidence>
<evidence type="ECO:0000256" key="1">
    <source>
        <dbReference type="ARBA" id="ARBA00006668"/>
    </source>
</evidence>
<dbReference type="PANTHER" id="PTHR12919:SF20">
    <property type="entry name" value="SMALL RIBOSOMAL SUBUNIT PROTEIN BS16M"/>
    <property type="match status" value="1"/>
</dbReference>
<dbReference type="PANTHER" id="PTHR12919">
    <property type="entry name" value="30S RIBOSOMAL PROTEIN S16"/>
    <property type="match status" value="1"/>
</dbReference>
<evidence type="ECO:0000313" key="8">
    <source>
        <dbReference type="Proteomes" id="UP000272942"/>
    </source>
</evidence>
<keyword evidence="2" id="KW-0689">Ribosomal protein</keyword>
<comment type="similarity">
    <text evidence="1">Belongs to the bacterial ribosomal protein bS16 family.</text>
</comment>
<evidence type="ECO:0000256" key="4">
    <source>
        <dbReference type="ARBA" id="ARBA00035263"/>
    </source>
</evidence>
<evidence type="ECO:0000256" key="5">
    <source>
        <dbReference type="ARBA" id="ARBA00035438"/>
    </source>
</evidence>
<dbReference type="GO" id="GO:0005763">
    <property type="term" value="C:mitochondrial small ribosomal subunit"/>
    <property type="evidence" value="ECO:0007669"/>
    <property type="project" value="TreeGrafter"/>
</dbReference>
<reference evidence="9" key="1">
    <citation type="submission" date="2016-06" db="UniProtKB">
        <authorList>
            <consortium name="WormBaseParasite"/>
        </authorList>
    </citation>
    <scope>IDENTIFICATION</scope>
</reference>
<evidence type="ECO:0000256" key="2">
    <source>
        <dbReference type="ARBA" id="ARBA00022980"/>
    </source>
</evidence>
<name>A0A183B0G3_9TREM</name>
<dbReference type="GO" id="GO:0032543">
    <property type="term" value="P:mitochondrial translation"/>
    <property type="evidence" value="ECO:0007669"/>
    <property type="project" value="TreeGrafter"/>
</dbReference>
<reference evidence="7 8" key="2">
    <citation type="submission" date="2018-11" db="EMBL/GenBank/DDBJ databases">
        <authorList>
            <consortium name="Pathogen Informatics"/>
        </authorList>
    </citation>
    <scope>NUCLEOTIDE SEQUENCE [LARGE SCALE GENOMIC DNA]</scope>
    <source>
        <strain evidence="7 8">Egypt</strain>
    </source>
</reference>